<feature type="compositionally biased region" description="Low complexity" evidence="1">
    <location>
        <begin position="1150"/>
        <end position="1165"/>
    </location>
</feature>
<feature type="compositionally biased region" description="Basic and acidic residues" evidence="1">
    <location>
        <begin position="599"/>
        <end position="610"/>
    </location>
</feature>
<feature type="compositionally biased region" description="Basic residues" evidence="1">
    <location>
        <begin position="668"/>
        <end position="679"/>
    </location>
</feature>
<sequence>MSSASPRPRSSTAAPAPLARLSRLVSAFPFGRPAPSPYPNPAPPEWSIHIHNHPYAQPQPLPQTAPPHQLAHQFSHSNVRAVYASASAAGGAGEHALSSSAPAAAASPAQVNAYRARPDRAGGIGDTPVPVRRSQEQSSHGHGHGHDHGLWHGHGQAQSTSQTQGQNQLPTQAPPQRASLVPRLSLPRLSRVLQHSASAATLKEKEKEKEREREREKERGTAAFPRPHPYAYAGAYTYTGPPAPQSAPPITSPSAPVPVPAPVHTSLSRAPAAPSSRAHPPAASPTSVPPSAFPAYAHTLPARAPTHARTVPPSPPAAGASHARKASGAPLALKASASTPDLRPRRDTSAGSSMRKVGRWLAADGWCAALVLPRPNFVLRVEGSDAGSATGVAAGRRLISPGTSPLLGPGEWEGRTSEAQGEGGEGEGEKAESVDGCRHGCRGRGQWDVDAIPAAGPSRLADVPGMLRAGRTEPGHSAGMLQVPEAGDSPAKGKGKEMEAKKARPRSFAWDDLALPSPVPSLSKVLEDGQQLVQERAAWNAAATKALFSQRARSVSRARARTITSPSPTPRALDRLAERTLLGSQALPPTIHVRPRKTSRADKEKDRDQAPPDVPLSPHSHSHSHSHSQSHARSHAHSNSVGTAASHAQTHTHTEESFMWPAGAPSGHGHRQGPGHARSHSLTASARKVVRTAAGFCGMGAEEELSTPTAAVAERAAAAAPATDPGVIQLAPPSAALAMLSPNQPMLTPSPVPSGAGTSAEGIGIAISSPQPSEDHSQRERARAEQEAFRIPAHPYAQGVYSAQTTTRPRAQTQDIAEGYNRHRQPVLVHPYSPYANQHSYGAAQTLTVRDEESLFAELTPGYIREFHAEELRYSPFGVRVEAKTGDQEEPQKQPERGHPYGPSTKRTSEWGFADALSHTLRRMGSADSGLGTSEDHEMPRVEDWEQSPPSQLAIQHDFLSSPPPESSLRPPVGQHGTSSNHTNASSNHTVASSPIEHFLPPSFRRIPSSGMLTGHSSASTSSPGMVSHDSSPPLSPRPINNAEDLDRFRNLFYRNQRTPDHSGSHTPEENLDSPNFSLSPLSSRPAASRQPSGGSIPIDIGPRSTRSVSGLTTLARQLSDEVEELRESELRWAQRFEAMSEPGGAHVLSPTSSGSGSSPSATSPLRLPLDHEMMLSQPTINVPEDIESSRASSVLDGPLHNEPIEVRHGFVEAVSTPPAFATPPRFSSHLSFIDYAAEQSPRHSAEQPTRVYSQQSSLGVPTSSSAARSSFMTTDTALSRMSGLSDFPIPPSQVTPEHTTLLNSYFADTPRSQPENPMDSLSVRPRMLLREPSQGTFGQQQVGEAL</sequence>
<organism evidence="2 3">
    <name type="scientific">Ceriporiopsis subvermispora (strain B)</name>
    <name type="common">White-rot fungus</name>
    <name type="synonym">Gelatoporia subvermispora</name>
    <dbReference type="NCBI Taxonomy" id="914234"/>
    <lineage>
        <taxon>Eukaryota</taxon>
        <taxon>Fungi</taxon>
        <taxon>Dikarya</taxon>
        <taxon>Basidiomycota</taxon>
        <taxon>Agaricomycotina</taxon>
        <taxon>Agaricomycetes</taxon>
        <taxon>Polyporales</taxon>
        <taxon>Gelatoporiaceae</taxon>
        <taxon>Gelatoporia</taxon>
    </lineage>
</organism>
<evidence type="ECO:0000256" key="1">
    <source>
        <dbReference type="SAM" id="MobiDB-lite"/>
    </source>
</evidence>
<feature type="compositionally biased region" description="Basic and acidic residues" evidence="1">
    <location>
        <begin position="1058"/>
        <end position="1069"/>
    </location>
</feature>
<feature type="region of interest" description="Disordered" evidence="1">
    <location>
        <begin position="29"/>
        <end position="72"/>
    </location>
</feature>
<feature type="region of interest" description="Disordered" evidence="1">
    <location>
        <begin position="118"/>
        <end position="176"/>
    </location>
</feature>
<protein>
    <submittedName>
        <fullName evidence="2">Uncharacterized protein</fullName>
    </submittedName>
</protein>
<feature type="region of interest" description="Disordered" evidence="1">
    <location>
        <begin position="924"/>
        <end position="1042"/>
    </location>
</feature>
<feature type="region of interest" description="Disordered" evidence="1">
    <location>
        <begin position="474"/>
        <end position="505"/>
    </location>
</feature>
<dbReference type="Proteomes" id="UP000016930">
    <property type="component" value="Unassembled WGS sequence"/>
</dbReference>
<feature type="compositionally biased region" description="Low complexity" evidence="1">
    <location>
        <begin position="967"/>
        <end position="990"/>
    </location>
</feature>
<feature type="compositionally biased region" description="Basic and acidic residues" evidence="1">
    <location>
        <begin position="883"/>
        <end position="899"/>
    </location>
</feature>
<dbReference type="OrthoDB" id="3228777at2759"/>
<feature type="compositionally biased region" description="Basic and acidic residues" evidence="1">
    <location>
        <begin position="202"/>
        <end position="220"/>
    </location>
</feature>
<proteinExistence type="predicted"/>
<evidence type="ECO:0000313" key="3">
    <source>
        <dbReference type="Proteomes" id="UP000016930"/>
    </source>
</evidence>
<feature type="compositionally biased region" description="Low complexity" evidence="1">
    <location>
        <begin position="637"/>
        <end position="651"/>
    </location>
</feature>
<feature type="compositionally biased region" description="Low complexity" evidence="1">
    <location>
        <begin position="153"/>
        <end position="168"/>
    </location>
</feature>
<feature type="compositionally biased region" description="Basic and acidic residues" evidence="1">
    <location>
        <begin position="934"/>
        <end position="944"/>
    </location>
</feature>
<dbReference type="STRING" id="914234.M2P9Q5"/>
<feature type="compositionally biased region" description="Pro residues" evidence="1">
    <location>
        <begin position="241"/>
        <end position="261"/>
    </location>
</feature>
<feature type="region of interest" description="Disordered" evidence="1">
    <location>
        <begin position="191"/>
        <end position="355"/>
    </location>
</feature>
<feature type="region of interest" description="Disordered" evidence="1">
    <location>
        <begin position="549"/>
        <end position="683"/>
    </location>
</feature>
<feature type="compositionally biased region" description="Basic and acidic residues" evidence="1">
    <location>
        <begin position="427"/>
        <end position="436"/>
    </location>
</feature>
<feature type="compositionally biased region" description="Basic and acidic residues" evidence="1">
    <location>
        <begin position="773"/>
        <end position="785"/>
    </location>
</feature>
<dbReference type="EMBL" id="KB445812">
    <property type="protein sequence ID" value="EMD32194.1"/>
    <property type="molecule type" value="Genomic_DNA"/>
</dbReference>
<name>M2P9Q5_CERS8</name>
<feature type="region of interest" description="Disordered" evidence="1">
    <location>
        <begin position="883"/>
        <end position="910"/>
    </location>
</feature>
<feature type="region of interest" description="Disordered" evidence="1">
    <location>
        <begin position="1057"/>
        <end position="1108"/>
    </location>
</feature>
<gene>
    <name evidence="2" type="ORF">CERSUDRAFT_99594</name>
</gene>
<accession>M2P9Q5</accession>
<feature type="compositionally biased region" description="Low complexity" evidence="1">
    <location>
        <begin position="262"/>
        <end position="286"/>
    </location>
</feature>
<evidence type="ECO:0000313" key="2">
    <source>
        <dbReference type="EMBL" id="EMD32194.1"/>
    </source>
</evidence>
<feature type="compositionally biased region" description="Pro residues" evidence="1">
    <location>
        <begin position="32"/>
        <end position="44"/>
    </location>
</feature>
<feature type="region of interest" description="Disordered" evidence="1">
    <location>
        <begin position="750"/>
        <end position="785"/>
    </location>
</feature>
<feature type="compositionally biased region" description="Polar residues" evidence="1">
    <location>
        <begin position="1011"/>
        <end position="1033"/>
    </location>
</feature>
<reference evidence="2 3" key="1">
    <citation type="journal article" date="2012" name="Proc. Natl. Acad. Sci. U.S.A.">
        <title>Comparative genomics of Ceriporiopsis subvermispora and Phanerochaete chrysosporium provide insight into selective ligninolysis.</title>
        <authorList>
            <person name="Fernandez-Fueyo E."/>
            <person name="Ruiz-Duenas F.J."/>
            <person name="Ferreira P."/>
            <person name="Floudas D."/>
            <person name="Hibbett D.S."/>
            <person name="Canessa P."/>
            <person name="Larrondo L.F."/>
            <person name="James T.Y."/>
            <person name="Seelenfreund D."/>
            <person name="Lobos S."/>
            <person name="Polanco R."/>
            <person name="Tello M."/>
            <person name="Honda Y."/>
            <person name="Watanabe T."/>
            <person name="Watanabe T."/>
            <person name="Ryu J.S."/>
            <person name="Kubicek C.P."/>
            <person name="Schmoll M."/>
            <person name="Gaskell J."/>
            <person name="Hammel K.E."/>
            <person name="St John F.J."/>
            <person name="Vanden Wymelenberg A."/>
            <person name="Sabat G."/>
            <person name="Splinter BonDurant S."/>
            <person name="Syed K."/>
            <person name="Yadav J.S."/>
            <person name="Doddapaneni H."/>
            <person name="Subramanian V."/>
            <person name="Lavin J.L."/>
            <person name="Oguiza J.A."/>
            <person name="Perez G."/>
            <person name="Pisabarro A.G."/>
            <person name="Ramirez L."/>
            <person name="Santoyo F."/>
            <person name="Master E."/>
            <person name="Coutinho P.M."/>
            <person name="Henrissat B."/>
            <person name="Lombard V."/>
            <person name="Magnuson J.K."/>
            <person name="Kuees U."/>
            <person name="Hori C."/>
            <person name="Igarashi K."/>
            <person name="Samejima M."/>
            <person name="Held B.W."/>
            <person name="Barry K.W."/>
            <person name="LaButti K.M."/>
            <person name="Lapidus A."/>
            <person name="Lindquist E.A."/>
            <person name="Lucas S.M."/>
            <person name="Riley R."/>
            <person name="Salamov A.A."/>
            <person name="Hoffmeister D."/>
            <person name="Schwenk D."/>
            <person name="Hadar Y."/>
            <person name="Yarden O."/>
            <person name="de Vries R.P."/>
            <person name="Wiebenga A."/>
            <person name="Stenlid J."/>
            <person name="Eastwood D."/>
            <person name="Grigoriev I.V."/>
            <person name="Berka R.M."/>
            <person name="Blanchette R.A."/>
            <person name="Kersten P."/>
            <person name="Martinez A.T."/>
            <person name="Vicuna R."/>
            <person name="Cullen D."/>
        </authorList>
    </citation>
    <scope>NUCLEOTIDE SEQUENCE [LARGE SCALE GENOMIC DNA]</scope>
    <source>
        <strain evidence="2 3">B</strain>
    </source>
</reference>
<feature type="compositionally biased region" description="Low complexity" evidence="1">
    <location>
        <begin position="1078"/>
        <end position="1090"/>
    </location>
</feature>
<feature type="compositionally biased region" description="Low complexity" evidence="1">
    <location>
        <begin position="229"/>
        <end position="240"/>
    </location>
</feature>
<keyword evidence="3" id="KW-1185">Reference proteome</keyword>
<feature type="compositionally biased region" description="Basic residues" evidence="1">
    <location>
        <begin position="620"/>
        <end position="636"/>
    </location>
</feature>
<feature type="region of interest" description="Disordered" evidence="1">
    <location>
        <begin position="398"/>
        <end position="436"/>
    </location>
</feature>
<dbReference type="HOGENOM" id="CLU_258778_0_0_1"/>
<feature type="region of interest" description="Disordered" evidence="1">
    <location>
        <begin position="1143"/>
        <end position="1165"/>
    </location>
</feature>